<dbReference type="RefSeq" id="WP_222991575.1">
    <property type="nucleotide sequence ID" value="NZ_JAINVV010000009.1"/>
</dbReference>
<evidence type="ECO:0000313" key="1">
    <source>
        <dbReference type="EMBL" id="MBY8824469.1"/>
    </source>
</evidence>
<name>A0ABS7PSZ4_9SPHN</name>
<dbReference type="InterPro" id="IPR023346">
    <property type="entry name" value="Lysozyme-like_dom_sf"/>
</dbReference>
<dbReference type="EMBL" id="JAINVV010000009">
    <property type="protein sequence ID" value="MBY8824469.1"/>
    <property type="molecule type" value="Genomic_DNA"/>
</dbReference>
<dbReference type="Gene3D" id="1.10.530.10">
    <property type="match status" value="1"/>
</dbReference>
<comment type="caution">
    <text evidence="1">The sequence shown here is derived from an EMBL/GenBank/DDBJ whole genome shotgun (WGS) entry which is preliminary data.</text>
</comment>
<gene>
    <name evidence="1" type="ORF">K7G82_19345</name>
</gene>
<keyword evidence="2" id="KW-1185">Reference proteome</keyword>
<evidence type="ECO:0000313" key="2">
    <source>
        <dbReference type="Proteomes" id="UP000706039"/>
    </source>
</evidence>
<reference evidence="1 2" key="1">
    <citation type="submission" date="2021-08" db="EMBL/GenBank/DDBJ databases">
        <authorList>
            <person name="Tuo L."/>
        </authorList>
    </citation>
    <scope>NUCLEOTIDE SEQUENCE [LARGE SCALE GENOMIC DNA]</scope>
    <source>
        <strain evidence="1 2">JCM 31229</strain>
    </source>
</reference>
<sequence>MPQVQPVANQAAVRAEIQRASTSTGVDFDYLLGQASLESSLDPDARASTSSASGLFQFISSTWLNTIQKHGGEHGLGWAAAQIEQTAKGPVVRDPAMRQQILALRFDPQVSSLMAGEFANDNRATLQAALGREPNGTDLYLAHFLGPAGATSFLQNAAQNPGMTAAALFPKAAAANRSIFFDGSGDARSLGQVYDMFQNKLGNAIERNGGDTGSFGGFDIAAMSPGAMPAAYMRQQPRPMDAVQPAGPPPRPTMAETLRASFGLDVAGNDTGRANVRQAYARLQAFNL</sequence>
<dbReference type="SUPFAM" id="SSF53955">
    <property type="entry name" value="Lysozyme-like"/>
    <property type="match status" value="1"/>
</dbReference>
<organism evidence="1 2">
    <name type="scientific">Sphingomonas colocasiae</name>
    <dbReference type="NCBI Taxonomy" id="1848973"/>
    <lineage>
        <taxon>Bacteria</taxon>
        <taxon>Pseudomonadati</taxon>
        <taxon>Pseudomonadota</taxon>
        <taxon>Alphaproteobacteria</taxon>
        <taxon>Sphingomonadales</taxon>
        <taxon>Sphingomonadaceae</taxon>
        <taxon>Sphingomonas</taxon>
    </lineage>
</organism>
<proteinExistence type="predicted"/>
<accession>A0ABS7PSZ4</accession>
<dbReference type="Proteomes" id="UP000706039">
    <property type="component" value="Unassembled WGS sequence"/>
</dbReference>
<protein>
    <submittedName>
        <fullName evidence="1">Lytic transglycosylase domain-containing protein</fullName>
    </submittedName>
</protein>